<organism evidence="2 3">
    <name type="scientific">Ensete ventricosum</name>
    <name type="common">Abyssinian banana</name>
    <name type="synonym">Musa ensete</name>
    <dbReference type="NCBI Taxonomy" id="4639"/>
    <lineage>
        <taxon>Eukaryota</taxon>
        <taxon>Viridiplantae</taxon>
        <taxon>Streptophyta</taxon>
        <taxon>Embryophyta</taxon>
        <taxon>Tracheophyta</taxon>
        <taxon>Spermatophyta</taxon>
        <taxon>Magnoliopsida</taxon>
        <taxon>Liliopsida</taxon>
        <taxon>Zingiberales</taxon>
        <taxon>Musaceae</taxon>
        <taxon>Ensete</taxon>
    </lineage>
</organism>
<sequence length="161" mass="18505">MVTKVCNFNLYRPVRAVYTGPPGCRYADRSLSGGTAKNRPSAIDFGRWRSIKGEIGLIEGEKGKKKKRKRRKKKRRRRKPSVALARGSSPPSPARRFWASALARFFSRTRRRNVSPEYNYWSSPTLQPLRSYLCMIKSPQWDPLVLALENLPWGYTTLICG</sequence>
<comment type="caution">
    <text evidence="2">The sequence shown here is derived from an EMBL/GenBank/DDBJ whole genome shotgun (WGS) entry which is preliminary data.</text>
</comment>
<dbReference type="Proteomes" id="UP000287651">
    <property type="component" value="Unassembled WGS sequence"/>
</dbReference>
<gene>
    <name evidence="2" type="ORF">B296_00023259</name>
</gene>
<dbReference type="AlphaFoldDB" id="A0A426Z6C7"/>
<evidence type="ECO:0000256" key="1">
    <source>
        <dbReference type="SAM" id="MobiDB-lite"/>
    </source>
</evidence>
<reference evidence="2 3" key="1">
    <citation type="journal article" date="2014" name="Agronomy (Basel)">
        <title>A Draft Genome Sequence for Ensete ventricosum, the Drought-Tolerant Tree Against Hunger.</title>
        <authorList>
            <person name="Harrison J."/>
            <person name="Moore K.A."/>
            <person name="Paszkiewicz K."/>
            <person name="Jones T."/>
            <person name="Grant M."/>
            <person name="Ambacheew D."/>
            <person name="Muzemil S."/>
            <person name="Studholme D.J."/>
        </authorList>
    </citation>
    <scope>NUCLEOTIDE SEQUENCE [LARGE SCALE GENOMIC DNA]</scope>
</reference>
<feature type="compositionally biased region" description="Basic residues" evidence="1">
    <location>
        <begin position="63"/>
        <end position="80"/>
    </location>
</feature>
<evidence type="ECO:0000313" key="2">
    <source>
        <dbReference type="EMBL" id="RRT59519.1"/>
    </source>
</evidence>
<proteinExistence type="predicted"/>
<dbReference type="EMBL" id="AMZH03008172">
    <property type="protein sequence ID" value="RRT59519.1"/>
    <property type="molecule type" value="Genomic_DNA"/>
</dbReference>
<evidence type="ECO:0000313" key="3">
    <source>
        <dbReference type="Proteomes" id="UP000287651"/>
    </source>
</evidence>
<feature type="region of interest" description="Disordered" evidence="1">
    <location>
        <begin position="59"/>
        <end position="93"/>
    </location>
</feature>
<name>A0A426Z6C7_ENSVE</name>
<accession>A0A426Z6C7</accession>
<protein>
    <submittedName>
        <fullName evidence="2">Uncharacterized protein</fullName>
    </submittedName>
</protein>